<evidence type="ECO:0000256" key="1">
    <source>
        <dbReference type="SAM" id="MobiDB-lite"/>
    </source>
</evidence>
<proteinExistence type="predicted"/>
<name>A0ABM9NFP9_9GAMM</name>
<dbReference type="SUPFAM" id="SSF56935">
    <property type="entry name" value="Porins"/>
    <property type="match status" value="1"/>
</dbReference>
<accession>A0ABM9NFP9</accession>
<dbReference type="EMBL" id="OZ026884">
    <property type="protein sequence ID" value="CAL1239418.1"/>
    <property type="molecule type" value="Genomic_DNA"/>
</dbReference>
<reference evidence="3 4" key="1">
    <citation type="submission" date="2024-04" db="EMBL/GenBank/DDBJ databases">
        <authorList>
            <person name="Cremers G."/>
        </authorList>
    </citation>
    <scope>NUCLEOTIDE SEQUENCE [LARGE SCALE GENOMIC DNA]</scope>
    <source>
        <strain evidence="3">MeCH1-AG</strain>
    </source>
</reference>
<dbReference type="RefSeq" id="WP_348758976.1">
    <property type="nucleotide sequence ID" value="NZ_OZ026884.1"/>
</dbReference>
<organism evidence="3 4">
    <name type="scientific">Candidatus Methylocalor cossyra</name>
    <dbReference type="NCBI Taxonomy" id="3108543"/>
    <lineage>
        <taxon>Bacteria</taxon>
        <taxon>Pseudomonadati</taxon>
        <taxon>Pseudomonadota</taxon>
        <taxon>Gammaproteobacteria</taxon>
        <taxon>Methylococcales</taxon>
        <taxon>Methylococcaceae</taxon>
        <taxon>Candidatus Methylocalor</taxon>
    </lineage>
</organism>
<feature type="chain" id="PRO_5047355065" description="Phosphate-selective porin O and P" evidence="2">
    <location>
        <begin position="26"/>
        <end position="493"/>
    </location>
</feature>
<keyword evidence="4" id="KW-1185">Reference proteome</keyword>
<gene>
    <name evidence="3" type="ORF">MECH1_V1_0642</name>
</gene>
<feature type="region of interest" description="Disordered" evidence="1">
    <location>
        <begin position="69"/>
        <end position="97"/>
    </location>
</feature>
<evidence type="ECO:0008006" key="5">
    <source>
        <dbReference type="Google" id="ProtNLM"/>
    </source>
</evidence>
<dbReference type="Proteomes" id="UP001497493">
    <property type="component" value="Chromosome"/>
</dbReference>
<dbReference type="InterPro" id="IPR023614">
    <property type="entry name" value="Porin_dom_sf"/>
</dbReference>
<dbReference type="Gene3D" id="2.40.160.10">
    <property type="entry name" value="Porin"/>
    <property type="match status" value="1"/>
</dbReference>
<protein>
    <recommendedName>
        <fullName evidence="5">Phosphate-selective porin O and P</fullName>
    </recommendedName>
</protein>
<evidence type="ECO:0000313" key="4">
    <source>
        <dbReference type="Proteomes" id="UP001497493"/>
    </source>
</evidence>
<evidence type="ECO:0000256" key="2">
    <source>
        <dbReference type="SAM" id="SignalP"/>
    </source>
</evidence>
<feature type="signal peptide" evidence="2">
    <location>
        <begin position="1"/>
        <end position="25"/>
    </location>
</feature>
<sequence length="493" mass="55021">MQPKRFLAPLWLTLGATLLPPESEAAPPTAADLERMWKIIQQQQKEIEALKAKVGENEALKREIKELRAAQPPAKAGPAEPVQADQQAPKAPAKAAKSEVERKTEILATEVEKLKTKLFIPESREYKSQYGLGPAASEVYRVSRGLSIGGYGELFYTHYTGDRGDAKDRIDLTRAVLYVGYKFNDWIVLNNEFEFEHATTGEGSEEKGEVSVEFSQLDFFLHPAANIRAGLMLMPIGFINEIHEPVTFHGNRRPDVEQFIIPTTWREMGAGLFGQLAPGLQYRVYAVNGLDAKGFESTGIREGRQGGSLALAEDFAFTGRVDYTPSFAPGLLVGGSAYVGEAGQDQRFRGQRISPLTQLYEGHLQWRYRGFEFRALGAYGHIGDAAALSAAKGETIGSSNFGWYTEVAYDLMPWLWRDSTQYLAPFFRYERYNTQASVPSGFDRDRTLDRWIYQAGLTYKPIQNIAVKLDYRNVNSTGGPLPDELNLGVGFIY</sequence>
<evidence type="ECO:0000313" key="3">
    <source>
        <dbReference type="EMBL" id="CAL1239418.1"/>
    </source>
</evidence>
<feature type="compositionally biased region" description="Low complexity" evidence="1">
    <location>
        <begin position="81"/>
        <end position="95"/>
    </location>
</feature>
<keyword evidence="2" id="KW-0732">Signal</keyword>